<dbReference type="Pfam" id="PF02179">
    <property type="entry name" value="BAG"/>
    <property type="match status" value="1"/>
</dbReference>
<dbReference type="InterPro" id="IPR003103">
    <property type="entry name" value="BAG_domain"/>
</dbReference>
<accession>A0ABN7T204</accession>
<name>A0ABN7T204_OIKDI</name>
<evidence type="ECO:0000313" key="2">
    <source>
        <dbReference type="EMBL" id="CAG5111656.1"/>
    </source>
</evidence>
<evidence type="ECO:0000259" key="1">
    <source>
        <dbReference type="PROSITE" id="PS51035"/>
    </source>
</evidence>
<keyword evidence="3" id="KW-1185">Reference proteome</keyword>
<evidence type="ECO:0000313" key="3">
    <source>
        <dbReference type="Proteomes" id="UP001158576"/>
    </source>
</evidence>
<dbReference type="Gene3D" id="1.20.58.120">
    <property type="entry name" value="BAG domain"/>
    <property type="match status" value="1"/>
</dbReference>
<protein>
    <submittedName>
        <fullName evidence="2">Oidioi.mRNA.OKI2018_I69.chr2.g5937.t1.cds</fullName>
    </submittedName>
</protein>
<dbReference type="SMART" id="SM00264">
    <property type="entry name" value="BAG"/>
    <property type="match status" value="1"/>
</dbReference>
<organism evidence="2 3">
    <name type="scientific">Oikopleura dioica</name>
    <name type="common">Tunicate</name>
    <dbReference type="NCBI Taxonomy" id="34765"/>
    <lineage>
        <taxon>Eukaryota</taxon>
        <taxon>Metazoa</taxon>
        <taxon>Chordata</taxon>
        <taxon>Tunicata</taxon>
        <taxon>Appendicularia</taxon>
        <taxon>Copelata</taxon>
        <taxon>Oikopleuridae</taxon>
        <taxon>Oikopleura</taxon>
    </lineage>
</organism>
<dbReference type="SUPFAM" id="SSF63491">
    <property type="entry name" value="BAG domain"/>
    <property type="match status" value="1"/>
</dbReference>
<proteinExistence type="predicted"/>
<dbReference type="Proteomes" id="UP001158576">
    <property type="component" value="Chromosome 2"/>
</dbReference>
<sequence length="120" mass="13588">MVLGKKCSAAEDAIISQLRPLRKDFDNKVAKLDQTAGSVENYEKGFVQEKKRIDKEIIAINEFFMKTLEKLDGVSIAADLKAARQYRKTMVKDIQAQMDRADSLRSRLSFSPIGEFATKE</sequence>
<dbReference type="InterPro" id="IPR036533">
    <property type="entry name" value="BAG_dom_sf"/>
</dbReference>
<reference evidence="2 3" key="1">
    <citation type="submission" date="2021-04" db="EMBL/GenBank/DDBJ databases">
        <authorList>
            <person name="Bliznina A."/>
        </authorList>
    </citation>
    <scope>NUCLEOTIDE SEQUENCE [LARGE SCALE GENOMIC DNA]</scope>
</reference>
<dbReference type="EMBL" id="OU015567">
    <property type="protein sequence ID" value="CAG5111656.1"/>
    <property type="molecule type" value="Genomic_DNA"/>
</dbReference>
<gene>
    <name evidence="2" type="ORF">OKIOD_LOCUS14702</name>
</gene>
<feature type="domain" description="BAG" evidence="1">
    <location>
        <begin position="28"/>
        <end position="105"/>
    </location>
</feature>
<dbReference type="PROSITE" id="PS51035">
    <property type="entry name" value="BAG"/>
    <property type="match status" value="1"/>
</dbReference>